<name>A0A382R4M6_9ZZZZ</name>
<protein>
    <recommendedName>
        <fullName evidence="2">Glycine cleavage T-protein C-terminal barrel domain-containing protein</fullName>
    </recommendedName>
</protein>
<evidence type="ECO:0008006" key="2">
    <source>
        <dbReference type="Google" id="ProtNLM"/>
    </source>
</evidence>
<dbReference type="EMBL" id="UINC01119103">
    <property type="protein sequence ID" value="SVC92683.1"/>
    <property type="molecule type" value="Genomic_DNA"/>
</dbReference>
<organism evidence="1">
    <name type="scientific">marine metagenome</name>
    <dbReference type="NCBI Taxonomy" id="408172"/>
    <lineage>
        <taxon>unclassified sequences</taxon>
        <taxon>metagenomes</taxon>
        <taxon>ecological metagenomes</taxon>
    </lineage>
</organism>
<dbReference type="AlphaFoldDB" id="A0A382R4M6"/>
<feature type="non-terminal residue" evidence="1">
    <location>
        <position position="1"/>
    </location>
</feature>
<gene>
    <name evidence="1" type="ORF">METZ01_LOCUS345537</name>
</gene>
<dbReference type="InterPro" id="IPR029043">
    <property type="entry name" value="GcvT/YgfZ_C"/>
</dbReference>
<dbReference type="InterPro" id="IPR027266">
    <property type="entry name" value="TrmE/GcvT-like"/>
</dbReference>
<evidence type="ECO:0000313" key="1">
    <source>
        <dbReference type="EMBL" id="SVC92683.1"/>
    </source>
</evidence>
<reference evidence="1" key="1">
    <citation type="submission" date="2018-05" db="EMBL/GenBank/DDBJ databases">
        <authorList>
            <person name="Lanie J.A."/>
            <person name="Ng W.-L."/>
            <person name="Kazmierczak K.M."/>
            <person name="Andrzejewski T.M."/>
            <person name="Davidsen T.M."/>
            <person name="Wayne K.J."/>
            <person name="Tettelin H."/>
            <person name="Glass J.I."/>
            <person name="Rusch D."/>
            <person name="Podicherti R."/>
            <person name="Tsui H.-C.T."/>
            <person name="Winkler M.E."/>
        </authorList>
    </citation>
    <scope>NUCLEOTIDE SEQUENCE</scope>
</reference>
<sequence length="82" mass="9017">IPEGSHLVKDANAKLPNPKLGHISASCWSVEYNNPFSLAILYDGKNMIGEKLFALSPLKNKSIPVEIVSSHYVDPKGERVRS</sequence>
<dbReference type="SUPFAM" id="SSF101790">
    <property type="entry name" value="Aminomethyltransferase beta-barrel domain"/>
    <property type="match status" value="1"/>
</dbReference>
<dbReference type="Gene3D" id="3.30.1360.120">
    <property type="entry name" value="Probable tRNA modification gtpase trme, domain 1"/>
    <property type="match status" value="1"/>
</dbReference>
<accession>A0A382R4M6</accession>
<proteinExistence type="predicted"/>